<dbReference type="Proteomes" id="UP001597512">
    <property type="component" value="Unassembled WGS sequence"/>
</dbReference>
<dbReference type="PANTHER" id="PTHR34047">
    <property type="entry name" value="NUCLEAR INTRON MATURASE 1, MITOCHONDRIAL-RELATED"/>
    <property type="match status" value="1"/>
</dbReference>
<comment type="catalytic activity">
    <reaction evidence="9">
        <text>DNA(n) + a 2'-deoxyribonucleoside 5'-triphosphate = DNA(n+1) + diphosphate</text>
        <dbReference type="Rhea" id="RHEA:22508"/>
        <dbReference type="Rhea" id="RHEA-COMP:17339"/>
        <dbReference type="Rhea" id="RHEA-COMP:17340"/>
        <dbReference type="ChEBI" id="CHEBI:33019"/>
        <dbReference type="ChEBI" id="CHEBI:61560"/>
        <dbReference type="ChEBI" id="CHEBI:173112"/>
        <dbReference type="EC" id="2.7.7.49"/>
    </reaction>
</comment>
<protein>
    <recommendedName>
        <fullName evidence="1">RNA-directed DNA polymerase</fullName>
        <ecNumber evidence="1">2.7.7.49</ecNumber>
    </recommendedName>
</protein>
<dbReference type="InterPro" id="IPR043502">
    <property type="entry name" value="DNA/RNA_pol_sf"/>
</dbReference>
<organism evidence="11 12">
    <name type="scientific">Spirosoma flavum</name>
    <dbReference type="NCBI Taxonomy" id="2048557"/>
    <lineage>
        <taxon>Bacteria</taxon>
        <taxon>Pseudomonadati</taxon>
        <taxon>Bacteroidota</taxon>
        <taxon>Cytophagia</taxon>
        <taxon>Cytophagales</taxon>
        <taxon>Cytophagaceae</taxon>
        <taxon>Spirosoma</taxon>
    </lineage>
</organism>
<comment type="similarity">
    <text evidence="8">Belongs to the bacterial reverse transcriptase family.</text>
</comment>
<dbReference type="InterPro" id="IPR000123">
    <property type="entry name" value="Reverse_transcriptase_msDNA"/>
</dbReference>
<dbReference type="PANTHER" id="PTHR34047:SF7">
    <property type="entry name" value="RNA-DIRECTED DNA POLYMERASE"/>
    <property type="match status" value="1"/>
</dbReference>
<keyword evidence="6 11" id="KW-0695">RNA-directed DNA polymerase</keyword>
<dbReference type="GO" id="GO:0003964">
    <property type="term" value="F:RNA-directed DNA polymerase activity"/>
    <property type="evidence" value="ECO:0007669"/>
    <property type="project" value="UniProtKB-KW"/>
</dbReference>
<comment type="caution">
    <text evidence="11">The sequence shown here is derived from an EMBL/GenBank/DDBJ whole genome shotgun (WGS) entry which is preliminary data.</text>
</comment>
<gene>
    <name evidence="11" type="ORF">ACFS25_20425</name>
</gene>
<evidence type="ECO:0000256" key="4">
    <source>
        <dbReference type="ARBA" id="ARBA00022723"/>
    </source>
</evidence>
<feature type="domain" description="Reverse transcriptase" evidence="10">
    <location>
        <begin position="54"/>
        <end position="282"/>
    </location>
</feature>
<evidence type="ECO:0000256" key="8">
    <source>
        <dbReference type="ARBA" id="ARBA00034120"/>
    </source>
</evidence>
<reference evidence="12" key="1">
    <citation type="journal article" date="2019" name="Int. J. Syst. Evol. Microbiol.">
        <title>The Global Catalogue of Microorganisms (GCM) 10K type strain sequencing project: providing services to taxonomists for standard genome sequencing and annotation.</title>
        <authorList>
            <consortium name="The Broad Institute Genomics Platform"/>
            <consortium name="The Broad Institute Genome Sequencing Center for Infectious Disease"/>
            <person name="Wu L."/>
            <person name="Ma J."/>
        </authorList>
    </citation>
    <scope>NUCLEOTIDE SEQUENCE [LARGE SCALE GENOMIC DNA]</scope>
    <source>
        <strain evidence="12">KCTC 52490</strain>
    </source>
</reference>
<evidence type="ECO:0000256" key="1">
    <source>
        <dbReference type="ARBA" id="ARBA00012493"/>
    </source>
</evidence>
<dbReference type="PROSITE" id="PS50878">
    <property type="entry name" value="RT_POL"/>
    <property type="match status" value="1"/>
</dbReference>
<evidence type="ECO:0000313" key="12">
    <source>
        <dbReference type="Proteomes" id="UP001597512"/>
    </source>
</evidence>
<evidence type="ECO:0000256" key="3">
    <source>
        <dbReference type="ARBA" id="ARBA00022695"/>
    </source>
</evidence>
<dbReference type="RefSeq" id="WP_381504720.1">
    <property type="nucleotide sequence ID" value="NZ_JBHUOM010000022.1"/>
</dbReference>
<dbReference type="EMBL" id="JBHUOM010000022">
    <property type="protein sequence ID" value="MFD2936161.1"/>
    <property type="molecule type" value="Genomic_DNA"/>
</dbReference>
<evidence type="ECO:0000256" key="6">
    <source>
        <dbReference type="ARBA" id="ARBA00022918"/>
    </source>
</evidence>
<evidence type="ECO:0000313" key="11">
    <source>
        <dbReference type="EMBL" id="MFD2936161.1"/>
    </source>
</evidence>
<keyword evidence="4" id="KW-0479">Metal-binding</keyword>
<dbReference type="CDD" id="cd03487">
    <property type="entry name" value="RT_Bac_retron_II"/>
    <property type="match status" value="1"/>
</dbReference>
<keyword evidence="2" id="KW-0808">Transferase</keyword>
<keyword evidence="3" id="KW-0548">Nucleotidyltransferase</keyword>
<dbReference type="SUPFAM" id="SSF56672">
    <property type="entry name" value="DNA/RNA polymerases"/>
    <property type="match status" value="1"/>
</dbReference>
<evidence type="ECO:0000256" key="7">
    <source>
        <dbReference type="ARBA" id="ARBA00023118"/>
    </source>
</evidence>
<evidence type="ECO:0000256" key="2">
    <source>
        <dbReference type="ARBA" id="ARBA00022679"/>
    </source>
</evidence>
<dbReference type="EC" id="2.7.7.49" evidence="1"/>
<proteinExistence type="inferred from homology"/>
<keyword evidence="7" id="KW-0051">Antiviral defense</keyword>
<name>A0ABW6ALH8_9BACT</name>
<keyword evidence="5" id="KW-0460">Magnesium</keyword>
<dbReference type="InterPro" id="IPR051083">
    <property type="entry name" value="GrpII_Intron_Splice-Mob/Def"/>
</dbReference>
<evidence type="ECO:0000256" key="9">
    <source>
        <dbReference type="ARBA" id="ARBA00048173"/>
    </source>
</evidence>
<dbReference type="InterPro" id="IPR000477">
    <property type="entry name" value="RT_dom"/>
</dbReference>
<dbReference type="PRINTS" id="PR00866">
    <property type="entry name" value="RNADNAPOLMS"/>
</dbReference>
<dbReference type="Pfam" id="PF00078">
    <property type="entry name" value="RVT_1"/>
    <property type="match status" value="1"/>
</dbReference>
<evidence type="ECO:0000256" key="5">
    <source>
        <dbReference type="ARBA" id="ARBA00022842"/>
    </source>
</evidence>
<evidence type="ECO:0000259" key="10">
    <source>
        <dbReference type="PROSITE" id="PS50878"/>
    </source>
</evidence>
<accession>A0ABW6ALH8</accession>
<sequence>MQLKPEQKQQVKDLFDTMQTNDDLSLLVNYIKSVIFAEGERAELGRQKPIKLQTITYFANTKLPLARYKAFTIPKKKGGVRTLHAPTGALKTIQRCLYVAFQVMAESYVHHAATGFVPGKSIVDNARPHIDKPFIYNLDLKDFFPSIGFGRVKACLTLPPFNLTGEREPLAFMMANLCCEPSINDPKHSFLPQGAPTSPVLTNVVCKQLDRRLAGLAKRFRLTYTRYADDLTFSSYRNVYNSNGEFCRELNRIITEQGFIINPTKTRLQQSGYRQEVTGLIVNERVNVSRQYWREIKLLLNLWSKQGETKAQDCYWAKHYLNVPVKKRPILTNVLMGKLLYLRMVRGVEDDLYKRYQKLYIGLVAKTGNPKTLPDDISKSIAKGQVEMLMRVIDLCKKGDIAQATEVMNKYEALAGNYDGGGGTQDEIRQGHSDSI</sequence>
<keyword evidence="12" id="KW-1185">Reference proteome</keyword>